<feature type="region of interest" description="Disordered" evidence="1">
    <location>
        <begin position="23"/>
        <end position="52"/>
    </location>
</feature>
<dbReference type="Proteomes" id="UP000806528">
    <property type="component" value="Unassembled WGS sequence"/>
</dbReference>
<organism evidence="2 3">
    <name type="scientific">Nocardiopsis coralli</name>
    <dbReference type="NCBI Taxonomy" id="2772213"/>
    <lineage>
        <taxon>Bacteria</taxon>
        <taxon>Bacillati</taxon>
        <taxon>Actinomycetota</taxon>
        <taxon>Actinomycetes</taxon>
        <taxon>Streptosporangiales</taxon>
        <taxon>Nocardiopsidaceae</taxon>
        <taxon>Nocardiopsis</taxon>
    </lineage>
</organism>
<evidence type="ECO:0000256" key="1">
    <source>
        <dbReference type="SAM" id="MobiDB-lite"/>
    </source>
</evidence>
<keyword evidence="3" id="KW-1185">Reference proteome</keyword>
<name>A0ABR9P8G3_9ACTN</name>
<comment type="caution">
    <text evidence="2">The sequence shown here is derived from an EMBL/GenBank/DDBJ whole genome shotgun (WGS) entry which is preliminary data.</text>
</comment>
<dbReference type="EMBL" id="JADBGI010000013">
    <property type="protein sequence ID" value="MBE3000144.1"/>
    <property type="molecule type" value="Genomic_DNA"/>
</dbReference>
<accession>A0ABR9P8G3</accession>
<protein>
    <submittedName>
        <fullName evidence="2">Uncharacterized protein</fullName>
    </submittedName>
</protein>
<reference evidence="2 3" key="1">
    <citation type="submission" date="2020-09" db="EMBL/GenBank/DDBJ databases">
        <title>Diversity and distribution of actinomycetes associated with coral in the coast of Hainan.</title>
        <authorList>
            <person name="Li F."/>
        </authorList>
    </citation>
    <scope>NUCLEOTIDE SEQUENCE [LARGE SCALE GENOMIC DNA]</scope>
    <source>
        <strain evidence="2 3">HNM0947</strain>
    </source>
</reference>
<proteinExistence type="predicted"/>
<gene>
    <name evidence="2" type="ORF">IDM40_15745</name>
</gene>
<sequence>MLSPERDEAVFMSTAESGEASWYWVPTDGSDEPTEIGPVSEESEGGVPISWT</sequence>
<evidence type="ECO:0000313" key="2">
    <source>
        <dbReference type="EMBL" id="MBE3000144.1"/>
    </source>
</evidence>
<evidence type="ECO:0000313" key="3">
    <source>
        <dbReference type="Proteomes" id="UP000806528"/>
    </source>
</evidence>